<keyword evidence="2 5" id="KW-0812">Transmembrane</keyword>
<evidence type="ECO:0000256" key="2">
    <source>
        <dbReference type="ARBA" id="ARBA00022692"/>
    </source>
</evidence>
<evidence type="ECO:0000256" key="1">
    <source>
        <dbReference type="ARBA" id="ARBA00004141"/>
    </source>
</evidence>
<evidence type="ECO:0000313" key="8">
    <source>
        <dbReference type="Proteomes" id="UP000034539"/>
    </source>
</evidence>
<dbReference type="InterPro" id="IPR007016">
    <property type="entry name" value="O-antigen_ligase-rel_domated"/>
</dbReference>
<feature type="transmembrane region" description="Helical" evidence="5">
    <location>
        <begin position="357"/>
        <end position="376"/>
    </location>
</feature>
<dbReference type="PANTHER" id="PTHR37422">
    <property type="entry name" value="TEICHURONIC ACID BIOSYNTHESIS PROTEIN TUAE"/>
    <property type="match status" value="1"/>
</dbReference>
<keyword evidence="3 5" id="KW-1133">Transmembrane helix</keyword>
<comment type="caution">
    <text evidence="7">The sequence shown here is derived from an EMBL/GenBank/DDBJ whole genome shotgun (WGS) entry which is preliminary data.</text>
</comment>
<feature type="transmembrane region" description="Helical" evidence="5">
    <location>
        <begin position="251"/>
        <end position="272"/>
    </location>
</feature>
<feature type="transmembrane region" description="Helical" evidence="5">
    <location>
        <begin position="66"/>
        <end position="82"/>
    </location>
</feature>
<feature type="transmembrane region" description="Helical" evidence="5">
    <location>
        <begin position="328"/>
        <end position="350"/>
    </location>
</feature>
<organism evidence="7 8">
    <name type="scientific">Candidatus Gottesmanbacteria bacterium GW2011_GWC2_39_8</name>
    <dbReference type="NCBI Taxonomy" id="1618450"/>
    <lineage>
        <taxon>Bacteria</taxon>
        <taxon>Candidatus Gottesmaniibacteriota</taxon>
    </lineage>
</organism>
<evidence type="ECO:0000256" key="4">
    <source>
        <dbReference type="ARBA" id="ARBA00023136"/>
    </source>
</evidence>
<dbReference type="EMBL" id="LBXN01000077">
    <property type="protein sequence ID" value="KKR31252.1"/>
    <property type="molecule type" value="Genomic_DNA"/>
</dbReference>
<feature type="transmembrane region" description="Helical" evidence="5">
    <location>
        <begin position="182"/>
        <end position="199"/>
    </location>
</feature>
<evidence type="ECO:0000256" key="3">
    <source>
        <dbReference type="ARBA" id="ARBA00022989"/>
    </source>
</evidence>
<dbReference type="AlphaFoldDB" id="A0A0G0T0A5"/>
<evidence type="ECO:0000313" key="7">
    <source>
        <dbReference type="EMBL" id="KKR31252.1"/>
    </source>
</evidence>
<dbReference type="PANTHER" id="PTHR37422:SF13">
    <property type="entry name" value="LIPOPOLYSACCHARIDE BIOSYNTHESIS PROTEIN PA4999-RELATED"/>
    <property type="match status" value="1"/>
</dbReference>
<dbReference type="Pfam" id="PF04932">
    <property type="entry name" value="Wzy_C"/>
    <property type="match status" value="1"/>
</dbReference>
<evidence type="ECO:0000256" key="5">
    <source>
        <dbReference type="SAM" id="Phobius"/>
    </source>
</evidence>
<accession>A0A0G0T0A5</accession>
<dbReference type="InterPro" id="IPR051533">
    <property type="entry name" value="WaaL-like"/>
</dbReference>
<dbReference type="GO" id="GO:0016020">
    <property type="term" value="C:membrane"/>
    <property type="evidence" value="ECO:0007669"/>
    <property type="project" value="UniProtKB-SubCell"/>
</dbReference>
<protein>
    <submittedName>
        <fullName evidence="7">O-antigen polymerase</fullName>
    </submittedName>
</protein>
<gene>
    <name evidence="7" type="ORF">UT63_C0077G0004</name>
</gene>
<feature type="transmembrane region" description="Helical" evidence="5">
    <location>
        <begin position="116"/>
        <end position="136"/>
    </location>
</feature>
<name>A0A0G0T0A5_9BACT</name>
<feature type="transmembrane region" description="Helical" evidence="5">
    <location>
        <begin position="35"/>
        <end position="54"/>
    </location>
</feature>
<keyword evidence="4 5" id="KW-0472">Membrane</keyword>
<proteinExistence type="predicted"/>
<sequence length="408" mass="46367">MNLLIYLLIFLLPTQLSFHAWPAFSYISGIRIDYLAPTLYFTDIIVLAIIIWSLWKKGKSFLIKSLRFLLIPVFLLAVNLYFSQNKPITLYKDLKFLEFALLLFSLLSIKLNRDLIIKIIVAETILVSFLGISQFINNGSINGILWWFGERAFTSATPGIAQASLGGQLFLRPYATFPHPNVFGGFLSIVLPFILYFLSSRKTGNKLLLIIAFLVGSVTLFLTMSRVAWVALLIGLISLVVAKCHRGDKILIFIFFVFILFFSLFVIKYNFIPRDESVFVREDLSRISFDIFLKYPVTGAGLGGFIPQVAISEVAKRTLSLLQPVHNIYLLVLSEGGILLFAPFLIIVFFTLKKNRFTLVPFLQILFIGLFDHYFLTLQQGQLMLVFVLASIFNKSCQDEAGQLNYNK</sequence>
<feature type="domain" description="O-antigen ligase-related" evidence="6">
    <location>
        <begin position="211"/>
        <end position="344"/>
    </location>
</feature>
<dbReference type="Proteomes" id="UP000034539">
    <property type="component" value="Unassembled WGS sequence"/>
</dbReference>
<reference evidence="7 8" key="1">
    <citation type="journal article" date="2015" name="Nature">
        <title>rRNA introns, odd ribosomes, and small enigmatic genomes across a large radiation of phyla.</title>
        <authorList>
            <person name="Brown C.T."/>
            <person name="Hug L.A."/>
            <person name="Thomas B.C."/>
            <person name="Sharon I."/>
            <person name="Castelle C.J."/>
            <person name="Singh A."/>
            <person name="Wilkins M.J."/>
            <person name="Williams K.H."/>
            <person name="Banfield J.F."/>
        </authorList>
    </citation>
    <scope>NUCLEOTIDE SEQUENCE [LARGE SCALE GENOMIC DNA]</scope>
</reference>
<comment type="subcellular location">
    <subcellularLocation>
        <location evidence="1">Membrane</location>
        <topology evidence="1">Multi-pass membrane protein</topology>
    </subcellularLocation>
</comment>
<evidence type="ECO:0000259" key="6">
    <source>
        <dbReference type="Pfam" id="PF04932"/>
    </source>
</evidence>
<feature type="transmembrane region" description="Helical" evidence="5">
    <location>
        <begin position="206"/>
        <end position="222"/>
    </location>
</feature>